<sequence length="160" mass="17438">MSSAAAGARTRTRVVCSTGLLPSTSLLLSLTLFLSGLLLASAYSLRDVRVDWLIECGCTGLEVEAVRLARDLLSRHGLHDLGLPTCTDTCISWAEADHAALRIANGHYNRRRRALETAVNTISSRSNEDIRARLPVWREAIPDVVVVHVSFLGCRRSSLG</sequence>
<keyword evidence="1" id="KW-1133">Transmembrane helix</keyword>
<protein>
    <submittedName>
        <fullName evidence="2">Uncharacterized protein</fullName>
    </submittedName>
</protein>
<organism evidence="2 3">
    <name type="scientific">Pycnococcus provasolii</name>
    <dbReference type="NCBI Taxonomy" id="41880"/>
    <lineage>
        <taxon>Eukaryota</taxon>
        <taxon>Viridiplantae</taxon>
        <taxon>Chlorophyta</taxon>
        <taxon>Pseudoscourfieldiophyceae</taxon>
        <taxon>Pseudoscourfieldiales</taxon>
        <taxon>Pycnococcaceae</taxon>
        <taxon>Pycnococcus</taxon>
    </lineage>
</organism>
<comment type="caution">
    <text evidence="2">The sequence shown here is derived from an EMBL/GenBank/DDBJ whole genome shotgun (WGS) entry which is preliminary data.</text>
</comment>
<keyword evidence="1" id="KW-0812">Transmembrane</keyword>
<keyword evidence="1" id="KW-0472">Membrane</keyword>
<evidence type="ECO:0000313" key="2">
    <source>
        <dbReference type="EMBL" id="GHP03287.1"/>
    </source>
</evidence>
<name>A0A830HDY1_9CHLO</name>
<proteinExistence type="predicted"/>
<dbReference type="Proteomes" id="UP000660262">
    <property type="component" value="Unassembled WGS sequence"/>
</dbReference>
<evidence type="ECO:0000256" key="1">
    <source>
        <dbReference type="SAM" id="Phobius"/>
    </source>
</evidence>
<dbReference type="EMBL" id="BNJQ01000005">
    <property type="protein sequence ID" value="GHP03287.1"/>
    <property type="molecule type" value="Genomic_DNA"/>
</dbReference>
<reference evidence="2" key="1">
    <citation type="submission" date="2020-10" db="EMBL/GenBank/DDBJ databases">
        <title>Unveiling of a novel bifunctional photoreceptor, Dualchrome1, isolated from a cosmopolitan green alga.</title>
        <authorList>
            <person name="Suzuki S."/>
            <person name="Kawachi M."/>
        </authorList>
    </citation>
    <scope>NUCLEOTIDE SEQUENCE</scope>
    <source>
        <strain evidence="2">NIES 2893</strain>
    </source>
</reference>
<feature type="transmembrane region" description="Helical" evidence="1">
    <location>
        <begin position="20"/>
        <end position="40"/>
    </location>
</feature>
<dbReference type="AlphaFoldDB" id="A0A830HDY1"/>
<accession>A0A830HDY1</accession>
<gene>
    <name evidence="2" type="ORF">PPROV_000204200</name>
</gene>
<keyword evidence="3" id="KW-1185">Reference proteome</keyword>
<evidence type="ECO:0000313" key="3">
    <source>
        <dbReference type="Proteomes" id="UP000660262"/>
    </source>
</evidence>